<evidence type="ECO:0000313" key="3">
    <source>
        <dbReference type="Proteomes" id="UP000228621"/>
    </source>
</evidence>
<sequence>MAWRGLIALLLILFLFFLLTLIYPSAATESKESPKSLLQELGEQLEEHTNKLRAAFEHTQVPTYSPRPITQQAPTKKPEQALAQLTGHSDVVNMFGGMTAPTCATLKSKVFSLQAQYKDTQYFRLHLTGSKVSPYVKYQAQQTLNVVYMLFQHFINQLAQKKTLIPIQLNMHIAANDADYNELILARDAEPTGTAGMYFLFQNQGFVKGGGSEEQTLRTLIHESVHALVFYYFGITPRWVTEGIAEYFEHLRITETGKFTIHNSTEDWLTKAGLLSSHYSKLDINTLFNSEGQWQTIQKRTLYANTYLFTGFMIESNSEPFFEYLLQEGSNPCNVVPADNIELLFRNTNENIETQFEAWRSKPKEVLSGYWKNE</sequence>
<accession>A0A2A5JL98</accession>
<keyword evidence="3" id="KW-1185">Reference proteome</keyword>
<proteinExistence type="predicted"/>
<dbReference type="RefSeq" id="WP_099643529.1">
    <property type="nucleotide sequence ID" value="NZ_NKHF01000090.1"/>
</dbReference>
<dbReference type="InterPro" id="IPR011464">
    <property type="entry name" value="DUF1570"/>
</dbReference>
<evidence type="ECO:0000313" key="2">
    <source>
        <dbReference type="EMBL" id="PCK30224.1"/>
    </source>
</evidence>
<evidence type="ECO:0000259" key="1">
    <source>
        <dbReference type="Pfam" id="PF07607"/>
    </source>
</evidence>
<reference evidence="3" key="1">
    <citation type="journal article" date="2019" name="Genome Announc.">
        <title>Draft Genome Sequence of Pseudoalteromonas piscicida Strain 36Y ROTHPW, an Hypersaline Seawater Isolate from the South Coast of Sonora, Mexico.</title>
        <authorList>
            <person name="Sanchez-Diaz R."/>
            <person name="Molina-Garza Z.J."/>
            <person name="Cruz-Suarez L.E."/>
            <person name="Selvin J."/>
            <person name="Kiran G.S."/>
            <person name="Ibarra-Gamez J.C."/>
            <person name="Gomez-Gil B."/>
            <person name="Galaviz-Silva L."/>
        </authorList>
    </citation>
    <scope>NUCLEOTIDE SEQUENCE [LARGE SCALE GENOMIC DNA]</scope>
    <source>
        <strain evidence="3">36Y_RITHPW</strain>
    </source>
</reference>
<comment type="caution">
    <text evidence="2">The sequence shown here is derived from an EMBL/GenBank/DDBJ whole genome shotgun (WGS) entry which is preliminary data.</text>
</comment>
<dbReference type="EMBL" id="NKHF01000090">
    <property type="protein sequence ID" value="PCK30224.1"/>
    <property type="molecule type" value="Genomic_DNA"/>
</dbReference>
<protein>
    <recommendedName>
        <fullName evidence="1">DUF1570 domain-containing protein</fullName>
    </recommendedName>
</protein>
<organism evidence="2 3">
    <name type="scientific">Pseudoalteromonas piscicida</name>
    <dbReference type="NCBI Taxonomy" id="43662"/>
    <lineage>
        <taxon>Bacteria</taxon>
        <taxon>Pseudomonadati</taxon>
        <taxon>Pseudomonadota</taxon>
        <taxon>Gammaproteobacteria</taxon>
        <taxon>Alteromonadales</taxon>
        <taxon>Pseudoalteromonadaceae</taxon>
        <taxon>Pseudoalteromonas</taxon>
    </lineage>
</organism>
<name>A0A2A5JL98_PSEO7</name>
<feature type="domain" description="DUF1570" evidence="1">
    <location>
        <begin position="218"/>
        <end position="327"/>
    </location>
</feature>
<dbReference type="AlphaFoldDB" id="A0A2A5JL98"/>
<gene>
    <name evidence="2" type="ORF">CEX98_18660</name>
</gene>
<dbReference type="Pfam" id="PF07607">
    <property type="entry name" value="DUF1570"/>
    <property type="match status" value="1"/>
</dbReference>
<dbReference type="Proteomes" id="UP000228621">
    <property type="component" value="Unassembled WGS sequence"/>
</dbReference>
<dbReference type="OrthoDB" id="256673at2"/>